<feature type="region of interest" description="Disordered" evidence="7">
    <location>
        <begin position="221"/>
        <end position="251"/>
    </location>
</feature>
<comment type="caution">
    <text evidence="9">The sequence shown here is derived from an EMBL/GenBank/DDBJ whole genome shotgun (WGS) entry which is preliminary data.</text>
</comment>
<feature type="compositionally biased region" description="Low complexity" evidence="7">
    <location>
        <begin position="228"/>
        <end position="250"/>
    </location>
</feature>
<feature type="region of interest" description="Disordered" evidence="7">
    <location>
        <begin position="281"/>
        <end position="301"/>
    </location>
</feature>
<evidence type="ECO:0000256" key="7">
    <source>
        <dbReference type="SAM" id="MobiDB-lite"/>
    </source>
</evidence>
<dbReference type="InterPro" id="IPR000086">
    <property type="entry name" value="NUDIX_hydrolase_dom"/>
</dbReference>
<dbReference type="InterPro" id="IPR015797">
    <property type="entry name" value="NUDIX_hydrolase-like_dom_sf"/>
</dbReference>
<feature type="compositionally biased region" description="Basic and acidic residues" evidence="7">
    <location>
        <begin position="58"/>
        <end position="77"/>
    </location>
</feature>
<comment type="cofactor">
    <cofactor evidence="2">
        <name>Mg(2+)</name>
        <dbReference type="ChEBI" id="CHEBI:18420"/>
    </cofactor>
</comment>
<keyword evidence="4" id="KW-0378">Hydrolase</keyword>
<dbReference type="CDD" id="cd03426">
    <property type="entry name" value="NUDIX_CoAse_Nudt7"/>
    <property type="match status" value="1"/>
</dbReference>
<evidence type="ECO:0000256" key="6">
    <source>
        <dbReference type="ARBA" id="ARBA00023211"/>
    </source>
</evidence>
<dbReference type="Gene3D" id="3.90.79.10">
    <property type="entry name" value="Nucleoside Triphosphate Pyrophosphohydrolase"/>
    <property type="match status" value="1"/>
</dbReference>
<evidence type="ECO:0000313" key="10">
    <source>
        <dbReference type="Proteomes" id="UP001303647"/>
    </source>
</evidence>
<keyword evidence="3" id="KW-0479">Metal-binding</keyword>
<name>A0AAN7D0G9_9PEZI</name>
<reference evidence="9" key="1">
    <citation type="journal article" date="2023" name="Mol. Phylogenet. Evol.">
        <title>Genome-scale phylogeny and comparative genomics of the fungal order Sordariales.</title>
        <authorList>
            <person name="Hensen N."/>
            <person name="Bonometti L."/>
            <person name="Westerberg I."/>
            <person name="Brannstrom I.O."/>
            <person name="Guillou S."/>
            <person name="Cros-Aarteil S."/>
            <person name="Calhoun S."/>
            <person name="Haridas S."/>
            <person name="Kuo A."/>
            <person name="Mondo S."/>
            <person name="Pangilinan J."/>
            <person name="Riley R."/>
            <person name="LaButti K."/>
            <person name="Andreopoulos B."/>
            <person name="Lipzen A."/>
            <person name="Chen C."/>
            <person name="Yan M."/>
            <person name="Daum C."/>
            <person name="Ng V."/>
            <person name="Clum A."/>
            <person name="Steindorff A."/>
            <person name="Ohm R.A."/>
            <person name="Martin F."/>
            <person name="Silar P."/>
            <person name="Natvig D.O."/>
            <person name="Lalanne C."/>
            <person name="Gautier V."/>
            <person name="Ament-Velasquez S.L."/>
            <person name="Kruys A."/>
            <person name="Hutchinson M.I."/>
            <person name="Powell A.J."/>
            <person name="Barry K."/>
            <person name="Miller A.N."/>
            <person name="Grigoriev I.V."/>
            <person name="Debuchy R."/>
            <person name="Gladieux P."/>
            <person name="Hiltunen Thoren M."/>
            <person name="Johannesson H."/>
        </authorList>
    </citation>
    <scope>NUCLEOTIDE SEQUENCE</scope>
    <source>
        <strain evidence="9">CBS 359.72</strain>
    </source>
</reference>
<reference evidence="9" key="2">
    <citation type="submission" date="2023-05" db="EMBL/GenBank/DDBJ databases">
        <authorList>
            <consortium name="Lawrence Berkeley National Laboratory"/>
            <person name="Steindorff A."/>
            <person name="Hensen N."/>
            <person name="Bonometti L."/>
            <person name="Westerberg I."/>
            <person name="Brannstrom I.O."/>
            <person name="Guillou S."/>
            <person name="Cros-Aarteil S."/>
            <person name="Calhoun S."/>
            <person name="Haridas S."/>
            <person name="Kuo A."/>
            <person name="Mondo S."/>
            <person name="Pangilinan J."/>
            <person name="Riley R."/>
            <person name="Labutti K."/>
            <person name="Andreopoulos B."/>
            <person name="Lipzen A."/>
            <person name="Chen C."/>
            <person name="Yanf M."/>
            <person name="Daum C."/>
            <person name="Ng V."/>
            <person name="Clum A."/>
            <person name="Ohm R."/>
            <person name="Martin F."/>
            <person name="Silar P."/>
            <person name="Natvig D."/>
            <person name="Lalanne C."/>
            <person name="Gautier V."/>
            <person name="Ament-Velasquez S.L."/>
            <person name="Kruys A."/>
            <person name="Hutchinson M.I."/>
            <person name="Powell A.J."/>
            <person name="Barry K."/>
            <person name="Miller A.N."/>
            <person name="Grigoriev I.V."/>
            <person name="Debuchy R."/>
            <person name="Gladieux P."/>
            <person name="Thoren M.H."/>
            <person name="Johannesson H."/>
        </authorList>
    </citation>
    <scope>NUCLEOTIDE SEQUENCE</scope>
    <source>
        <strain evidence="9">CBS 359.72</strain>
    </source>
</reference>
<dbReference type="InterPro" id="IPR045121">
    <property type="entry name" value="CoAse"/>
</dbReference>
<evidence type="ECO:0000256" key="1">
    <source>
        <dbReference type="ARBA" id="ARBA00001936"/>
    </source>
</evidence>
<dbReference type="GO" id="GO:0010945">
    <property type="term" value="F:coenzyme A diphosphatase activity"/>
    <property type="evidence" value="ECO:0007669"/>
    <property type="project" value="InterPro"/>
</dbReference>
<evidence type="ECO:0000256" key="2">
    <source>
        <dbReference type="ARBA" id="ARBA00001946"/>
    </source>
</evidence>
<gene>
    <name evidence="9" type="ORF">C7999DRAFT_28246</name>
</gene>
<proteinExistence type="predicted"/>
<accession>A0AAN7D0G9</accession>
<feature type="compositionally biased region" description="Low complexity" evidence="7">
    <location>
        <begin position="1"/>
        <end position="20"/>
    </location>
</feature>
<keyword evidence="6" id="KW-0464">Manganese</keyword>
<feature type="compositionally biased region" description="Polar residues" evidence="7">
    <location>
        <begin position="30"/>
        <end position="49"/>
    </location>
</feature>
<feature type="compositionally biased region" description="Basic and acidic residues" evidence="7">
    <location>
        <begin position="348"/>
        <end position="357"/>
    </location>
</feature>
<organism evidence="9 10">
    <name type="scientific">Corynascus novoguineensis</name>
    <dbReference type="NCBI Taxonomy" id="1126955"/>
    <lineage>
        <taxon>Eukaryota</taxon>
        <taxon>Fungi</taxon>
        <taxon>Dikarya</taxon>
        <taxon>Ascomycota</taxon>
        <taxon>Pezizomycotina</taxon>
        <taxon>Sordariomycetes</taxon>
        <taxon>Sordariomycetidae</taxon>
        <taxon>Sordariales</taxon>
        <taxon>Chaetomiaceae</taxon>
        <taxon>Corynascus</taxon>
    </lineage>
</organism>
<feature type="domain" description="Nudix hydrolase" evidence="8">
    <location>
        <begin position="118"/>
        <end position="295"/>
    </location>
</feature>
<sequence>MSAPPVAQEQPPVPGQVGSPEHQKEAEIASANTQHLTAPSNQDVSASDTPPQPFVELDDGKNRDQDQDVQRASDKDEGSYYWNASTMAPLNAASAAAIARLRAYKPPPFPLWDRLPLSRRAAVLLLLYADRRGDLRVVITMRAASLRSFSGHAALPGGKADTLQETPYQIARREAWEEIGLPLDDTKLPPPFRIEHLCCLPMNLARTELVVRPCVAFLHTGDTPITKPGPNTSSSSSSATTGAPASPTPTVEESLIPRLDAKEVAAVFSAPLHNFLRATDEVPPSSFSSSSNQLDQKKKLPPGPWYEGSWTTWHDSQWRMHFFYVPVTDQTVVKPRVREGGLAALSEHEAHGCRGENNDNDDHDDKEPSRYKVWGMTARILVDAATVAYGEEPEFEHNTHFGDEALIELLAREGRMGEKKRTGSVLAAEDLKRVREAVGEAEEKRKEKEKKDKGEASKM</sequence>
<dbReference type="GO" id="GO:0046872">
    <property type="term" value="F:metal ion binding"/>
    <property type="evidence" value="ECO:0007669"/>
    <property type="project" value="UniProtKB-KW"/>
</dbReference>
<dbReference type="PROSITE" id="PS51462">
    <property type="entry name" value="NUDIX"/>
    <property type="match status" value="1"/>
</dbReference>
<keyword evidence="10" id="KW-1185">Reference proteome</keyword>
<dbReference type="Proteomes" id="UP001303647">
    <property type="component" value="Unassembled WGS sequence"/>
</dbReference>
<evidence type="ECO:0000259" key="8">
    <source>
        <dbReference type="PROSITE" id="PS51462"/>
    </source>
</evidence>
<feature type="region of interest" description="Disordered" evidence="7">
    <location>
        <begin position="1"/>
        <end position="77"/>
    </location>
</feature>
<feature type="region of interest" description="Disordered" evidence="7">
    <location>
        <begin position="348"/>
        <end position="368"/>
    </location>
</feature>
<dbReference type="AlphaFoldDB" id="A0AAN7D0G9"/>
<evidence type="ECO:0000256" key="4">
    <source>
        <dbReference type="ARBA" id="ARBA00022801"/>
    </source>
</evidence>
<evidence type="ECO:0000313" key="9">
    <source>
        <dbReference type="EMBL" id="KAK4251216.1"/>
    </source>
</evidence>
<evidence type="ECO:0000256" key="3">
    <source>
        <dbReference type="ARBA" id="ARBA00022723"/>
    </source>
</evidence>
<dbReference type="Pfam" id="PF00293">
    <property type="entry name" value="NUDIX"/>
    <property type="match status" value="1"/>
</dbReference>
<keyword evidence="5" id="KW-0460">Magnesium</keyword>
<dbReference type="PANTHER" id="PTHR12992">
    <property type="entry name" value="NUDIX HYDROLASE"/>
    <property type="match status" value="1"/>
</dbReference>
<evidence type="ECO:0000256" key="5">
    <source>
        <dbReference type="ARBA" id="ARBA00022842"/>
    </source>
</evidence>
<dbReference type="GO" id="GO:0015938">
    <property type="term" value="P:coenzyme A catabolic process"/>
    <property type="evidence" value="ECO:0007669"/>
    <property type="project" value="TreeGrafter"/>
</dbReference>
<protein>
    <recommendedName>
        <fullName evidence="8">Nudix hydrolase domain-containing protein</fullName>
    </recommendedName>
</protein>
<feature type="region of interest" description="Disordered" evidence="7">
    <location>
        <begin position="436"/>
        <end position="459"/>
    </location>
</feature>
<comment type="cofactor">
    <cofactor evidence="1">
        <name>Mn(2+)</name>
        <dbReference type="ChEBI" id="CHEBI:29035"/>
    </cofactor>
</comment>
<dbReference type="EMBL" id="MU857607">
    <property type="protein sequence ID" value="KAK4251216.1"/>
    <property type="molecule type" value="Genomic_DNA"/>
</dbReference>
<dbReference type="SUPFAM" id="SSF55811">
    <property type="entry name" value="Nudix"/>
    <property type="match status" value="1"/>
</dbReference>
<dbReference type="PANTHER" id="PTHR12992:SF24">
    <property type="entry name" value="PEROXISOMAL COENZYME A DIPHOSPHATASE NUDT7"/>
    <property type="match status" value="1"/>
</dbReference>